<accession>A0AAJ5WUB8</accession>
<dbReference type="GO" id="GO:0016747">
    <property type="term" value="F:acyltransferase activity, transferring groups other than amino-acyl groups"/>
    <property type="evidence" value="ECO:0007669"/>
    <property type="project" value="InterPro"/>
</dbReference>
<evidence type="ECO:0000313" key="3">
    <source>
        <dbReference type="Proteomes" id="UP001220610"/>
    </source>
</evidence>
<proteinExistence type="predicted"/>
<organism evidence="2 3">
    <name type="scientific">Candidatus Pseudobacter hemicellulosilyticus</name>
    <dbReference type="NCBI Taxonomy" id="3121375"/>
    <lineage>
        <taxon>Bacteria</taxon>
        <taxon>Pseudomonadati</taxon>
        <taxon>Bacteroidota</taxon>
        <taxon>Chitinophagia</taxon>
        <taxon>Chitinophagales</taxon>
        <taxon>Chitinophagaceae</taxon>
        <taxon>Pseudobacter</taxon>
    </lineage>
</organism>
<feature type="domain" description="N-acetyltransferase" evidence="1">
    <location>
        <begin position="4"/>
        <end position="151"/>
    </location>
</feature>
<dbReference type="InterPro" id="IPR000182">
    <property type="entry name" value="GNAT_dom"/>
</dbReference>
<dbReference type="CDD" id="cd04301">
    <property type="entry name" value="NAT_SF"/>
    <property type="match status" value="1"/>
</dbReference>
<sequence length="181" mass="21616">MNFQQIRTADHPQLAFVQALYETSFPWQERRAWQQVLQLLPEPAMQLWLVQEEERPVAFLICWQLEHWCYLEHFAVDPLERGKQYGAAIMDQLISRSEGKLLLEVERPHDPDSQRRIRFYERLGFRLLDIDYYQPAYRTGEPTVPMLLLSYSFIEDPHAVIHLADLLSTTVYQRYYDKLNG</sequence>
<evidence type="ECO:0000313" key="2">
    <source>
        <dbReference type="EMBL" id="WEK36910.1"/>
    </source>
</evidence>
<dbReference type="Gene3D" id="3.40.630.30">
    <property type="match status" value="1"/>
</dbReference>
<dbReference type="EMBL" id="CP119311">
    <property type="protein sequence ID" value="WEK36910.1"/>
    <property type="molecule type" value="Genomic_DNA"/>
</dbReference>
<dbReference type="InterPro" id="IPR016181">
    <property type="entry name" value="Acyl_CoA_acyltransferase"/>
</dbReference>
<dbReference type="AlphaFoldDB" id="A0AAJ5WUB8"/>
<dbReference type="Pfam" id="PF00583">
    <property type="entry name" value="Acetyltransf_1"/>
    <property type="match status" value="1"/>
</dbReference>
<gene>
    <name evidence="2" type="ORF">P0Y53_05285</name>
</gene>
<dbReference type="SUPFAM" id="SSF55729">
    <property type="entry name" value="Acyl-CoA N-acyltransferases (Nat)"/>
    <property type="match status" value="1"/>
</dbReference>
<dbReference type="Proteomes" id="UP001220610">
    <property type="component" value="Chromosome"/>
</dbReference>
<reference evidence="2" key="1">
    <citation type="submission" date="2023-03" db="EMBL/GenBank/DDBJ databases">
        <title>Andean soil-derived lignocellulolytic bacterial consortium as a source of novel taxa and putative plastic-active enzymes.</title>
        <authorList>
            <person name="Diaz-Garcia L."/>
            <person name="Chuvochina M."/>
            <person name="Feuerriegel G."/>
            <person name="Bunk B."/>
            <person name="Sproer C."/>
            <person name="Streit W.R."/>
            <person name="Rodriguez L.M."/>
            <person name="Overmann J."/>
            <person name="Jimenez D.J."/>
        </authorList>
    </citation>
    <scope>NUCLEOTIDE SEQUENCE</scope>
    <source>
        <strain evidence="2">MAG 7</strain>
    </source>
</reference>
<protein>
    <submittedName>
        <fullName evidence="2">GNAT family N-acetyltransferase</fullName>
    </submittedName>
</protein>
<evidence type="ECO:0000259" key="1">
    <source>
        <dbReference type="PROSITE" id="PS51186"/>
    </source>
</evidence>
<dbReference type="PROSITE" id="PS51186">
    <property type="entry name" value="GNAT"/>
    <property type="match status" value="1"/>
</dbReference>
<name>A0AAJ5WUB8_9BACT</name>